<dbReference type="RefSeq" id="WP_113958375.1">
    <property type="nucleotide sequence ID" value="NZ_QNRR01000003.1"/>
</dbReference>
<evidence type="ECO:0000256" key="3">
    <source>
        <dbReference type="ARBA" id="ARBA00005833"/>
    </source>
</evidence>
<evidence type="ECO:0000256" key="9">
    <source>
        <dbReference type="PIRSR" id="PIRSR601613-1"/>
    </source>
</evidence>
<evidence type="ECO:0000256" key="2">
    <source>
        <dbReference type="ARBA" id="ARBA00004814"/>
    </source>
</evidence>
<feature type="binding site" evidence="9">
    <location>
        <begin position="64"/>
        <end position="65"/>
    </location>
    <ligand>
        <name>FAD</name>
        <dbReference type="ChEBI" id="CHEBI:57692"/>
    </ligand>
</feature>
<sequence>MRRRHFHRIAAGLTGATLMGNIHAQQQPPAVKARKKVIVAGGGIAGLCCAYELMERGHEVTVLEASRRIGGHVKTIRDPLPDGLYADVGAEHFTKPGYTQYWKYVEKFNLDYLPWNRRQNMYRKIDGLWYTEAQLQEPVVLRTFGFAPREVDYIIEHGWTELSKLFLEPYLAKFKDEYQPFGVGLDELDYSLIGELFAEAGASAAAMRFAGGGRVATPEKPPLSSDTSALFRLWQSAIVKLRGLPGFKREVFHLKGGNQVLPDTFAAKLGDRIRRHCPITAIEHTVSSVTVHFTERDKPQQLQADALVLCIPPILLAGVKVTPDWPEAKAFALQKTVMGMQSRVLLQTKTAFWKGDVPSINLETGDSRMSLVYETADDVPGESCVLMGSGMPSQTPEETIAAFRKFYPGKNKDTIERCIVHEWWKEEPTCFGCERQAFPLGQLAKLWPHLIEPVGPIHFAGAAYDNLPWGMDAATRSANRVAEQIHAA</sequence>
<dbReference type="PANTHER" id="PTHR10742:SF410">
    <property type="entry name" value="LYSINE-SPECIFIC HISTONE DEMETHYLASE 2"/>
    <property type="match status" value="1"/>
</dbReference>
<dbReference type="GO" id="GO:0009851">
    <property type="term" value="P:auxin biosynthetic process"/>
    <property type="evidence" value="ECO:0007669"/>
    <property type="project" value="UniProtKB-KW"/>
</dbReference>
<name>A0A366HP24_9BACT</name>
<evidence type="ECO:0000256" key="8">
    <source>
        <dbReference type="ARBA" id="ARBA00047321"/>
    </source>
</evidence>
<comment type="similarity">
    <text evidence="3">Belongs to the tryptophan 2-monooxygenase family.</text>
</comment>
<evidence type="ECO:0000256" key="1">
    <source>
        <dbReference type="ARBA" id="ARBA00001974"/>
    </source>
</evidence>
<dbReference type="OrthoDB" id="5792777at2"/>
<accession>A0A366HP24</accession>
<dbReference type="GO" id="GO:0050361">
    <property type="term" value="F:tryptophan 2-monooxygenase activity"/>
    <property type="evidence" value="ECO:0007669"/>
    <property type="project" value="UniProtKB-EC"/>
</dbReference>
<dbReference type="EMBL" id="QNRR01000003">
    <property type="protein sequence ID" value="RBP45245.1"/>
    <property type="molecule type" value="Genomic_DNA"/>
</dbReference>
<dbReference type="EC" id="1.13.12.3" evidence="4"/>
<evidence type="ECO:0000313" key="11">
    <source>
        <dbReference type="EMBL" id="RBP45245.1"/>
    </source>
</evidence>
<evidence type="ECO:0000256" key="5">
    <source>
        <dbReference type="ARBA" id="ARBA00017871"/>
    </source>
</evidence>
<dbReference type="PRINTS" id="PR00757">
    <property type="entry name" value="AMINEOXDASEF"/>
</dbReference>
<reference evidence="11 12" key="1">
    <citation type="submission" date="2018-06" db="EMBL/GenBank/DDBJ databases">
        <title>Genomic Encyclopedia of Type Strains, Phase IV (KMG-IV): sequencing the most valuable type-strain genomes for metagenomic binning, comparative biology and taxonomic classification.</title>
        <authorList>
            <person name="Goeker M."/>
        </authorList>
    </citation>
    <scope>NUCLEOTIDE SEQUENCE [LARGE SCALE GENOMIC DNA]</scope>
    <source>
        <strain evidence="11 12">DSM 25532</strain>
    </source>
</reference>
<dbReference type="InterPro" id="IPR002937">
    <property type="entry name" value="Amino_oxidase"/>
</dbReference>
<evidence type="ECO:0000313" key="12">
    <source>
        <dbReference type="Proteomes" id="UP000253426"/>
    </source>
</evidence>
<comment type="caution">
    <text evidence="11">The sequence shown here is derived from an EMBL/GenBank/DDBJ whole genome shotgun (WGS) entry which is preliminary data.</text>
</comment>
<evidence type="ECO:0000259" key="10">
    <source>
        <dbReference type="Pfam" id="PF01593"/>
    </source>
</evidence>
<dbReference type="InterPro" id="IPR036188">
    <property type="entry name" value="FAD/NAD-bd_sf"/>
</dbReference>
<comment type="cofactor">
    <cofactor evidence="1">
        <name>FAD</name>
        <dbReference type="ChEBI" id="CHEBI:57692"/>
    </cofactor>
</comment>
<comment type="catalytic activity">
    <reaction evidence="8">
        <text>L-tryptophan + O2 = indole-3-acetamide + CO2 + H2O</text>
        <dbReference type="Rhea" id="RHEA:16165"/>
        <dbReference type="ChEBI" id="CHEBI:15377"/>
        <dbReference type="ChEBI" id="CHEBI:15379"/>
        <dbReference type="ChEBI" id="CHEBI:16031"/>
        <dbReference type="ChEBI" id="CHEBI:16526"/>
        <dbReference type="ChEBI" id="CHEBI:57912"/>
        <dbReference type="EC" id="1.13.12.3"/>
    </reaction>
</comment>
<evidence type="ECO:0000256" key="4">
    <source>
        <dbReference type="ARBA" id="ARBA00012535"/>
    </source>
</evidence>
<organism evidence="11 12">
    <name type="scientific">Roseimicrobium gellanilyticum</name>
    <dbReference type="NCBI Taxonomy" id="748857"/>
    <lineage>
        <taxon>Bacteria</taxon>
        <taxon>Pseudomonadati</taxon>
        <taxon>Verrucomicrobiota</taxon>
        <taxon>Verrucomicrobiia</taxon>
        <taxon>Verrucomicrobiales</taxon>
        <taxon>Verrucomicrobiaceae</taxon>
        <taxon>Roseimicrobium</taxon>
    </lineage>
</organism>
<keyword evidence="7" id="KW-0073">Auxin biosynthesis</keyword>
<dbReference type="SUPFAM" id="SSF51905">
    <property type="entry name" value="FAD/NAD(P)-binding domain"/>
    <property type="match status" value="1"/>
</dbReference>
<keyword evidence="12" id="KW-1185">Reference proteome</keyword>
<dbReference type="InterPro" id="IPR001613">
    <property type="entry name" value="Flavin_amine_oxidase"/>
</dbReference>
<dbReference type="Gene3D" id="3.50.50.60">
    <property type="entry name" value="FAD/NAD(P)-binding domain"/>
    <property type="match status" value="1"/>
</dbReference>
<keyword evidence="6" id="KW-0560">Oxidoreductase</keyword>
<dbReference type="Proteomes" id="UP000253426">
    <property type="component" value="Unassembled WGS sequence"/>
</dbReference>
<protein>
    <recommendedName>
        <fullName evidence="5">Tryptophan 2-monooxygenase</fullName>
        <ecNumber evidence="4">1.13.12.3</ecNumber>
    </recommendedName>
</protein>
<dbReference type="PANTHER" id="PTHR10742">
    <property type="entry name" value="FLAVIN MONOAMINE OXIDASE"/>
    <property type="match status" value="1"/>
</dbReference>
<proteinExistence type="inferred from homology"/>
<evidence type="ECO:0000256" key="6">
    <source>
        <dbReference type="ARBA" id="ARBA00023002"/>
    </source>
</evidence>
<feature type="domain" description="Amine oxidase" evidence="10">
    <location>
        <begin position="44"/>
        <end position="485"/>
    </location>
</feature>
<dbReference type="Pfam" id="PF01593">
    <property type="entry name" value="Amino_oxidase"/>
    <property type="match status" value="1"/>
</dbReference>
<dbReference type="AlphaFoldDB" id="A0A366HP24"/>
<dbReference type="InterPro" id="IPR050281">
    <property type="entry name" value="Flavin_monoamine_oxidase"/>
</dbReference>
<gene>
    <name evidence="11" type="ORF">DES53_103243</name>
</gene>
<evidence type="ECO:0000256" key="7">
    <source>
        <dbReference type="ARBA" id="ARBA00023070"/>
    </source>
</evidence>
<comment type="pathway">
    <text evidence="2">Plant hormone metabolism; auxin biosynthesis.</text>
</comment>